<keyword evidence="2" id="KW-0285">Flavoprotein</keyword>
<keyword evidence="5" id="KW-0560">Oxidoreductase</keyword>
<dbReference type="PANTHER" id="PTHR43303:SF4">
    <property type="entry name" value="NADPH DEHYDROGENASE C23G7.10C-RELATED"/>
    <property type="match status" value="1"/>
</dbReference>
<evidence type="ECO:0000256" key="4">
    <source>
        <dbReference type="ARBA" id="ARBA00022857"/>
    </source>
</evidence>
<dbReference type="GO" id="GO:0010181">
    <property type="term" value="F:FMN binding"/>
    <property type="evidence" value="ECO:0007669"/>
    <property type="project" value="InterPro"/>
</dbReference>
<dbReference type="InterPro" id="IPR044152">
    <property type="entry name" value="YqjM-like"/>
</dbReference>
<protein>
    <submittedName>
        <fullName evidence="7">NADPH dehydrogenase, putative</fullName>
    </submittedName>
</protein>
<dbReference type="InterPro" id="IPR013785">
    <property type="entry name" value="Aldolase_TIM"/>
</dbReference>
<name>M3HN05_CANMX</name>
<accession>M3HN05</accession>
<dbReference type="EMBL" id="AOGT01000941">
    <property type="protein sequence ID" value="EMG48852.1"/>
    <property type="molecule type" value="Genomic_DNA"/>
</dbReference>
<evidence type="ECO:0000256" key="3">
    <source>
        <dbReference type="ARBA" id="ARBA00022643"/>
    </source>
</evidence>
<dbReference type="InterPro" id="IPR001155">
    <property type="entry name" value="OxRdtase_FMN_N"/>
</dbReference>
<evidence type="ECO:0000259" key="6">
    <source>
        <dbReference type="Pfam" id="PF00724"/>
    </source>
</evidence>
<dbReference type="Proteomes" id="UP000011777">
    <property type="component" value="Unassembled WGS sequence"/>
</dbReference>
<dbReference type="OrthoDB" id="72788at2759"/>
<reference evidence="7 8" key="1">
    <citation type="submission" date="2013-02" db="EMBL/GenBank/DDBJ databases">
        <title>Genome sequence of Candida maltosa Xu316, a potential industrial strain for xylitol and ethanol production.</title>
        <authorList>
            <person name="Yu J."/>
            <person name="Wang Q."/>
            <person name="Geng X."/>
            <person name="Bao W."/>
            <person name="He P."/>
            <person name="Cai J."/>
        </authorList>
    </citation>
    <scope>NUCLEOTIDE SEQUENCE [LARGE SCALE GENOMIC DNA]</scope>
    <source>
        <strain evidence="8">Xu316</strain>
    </source>
</reference>
<evidence type="ECO:0000313" key="8">
    <source>
        <dbReference type="Proteomes" id="UP000011777"/>
    </source>
</evidence>
<evidence type="ECO:0000256" key="2">
    <source>
        <dbReference type="ARBA" id="ARBA00022630"/>
    </source>
</evidence>
<dbReference type="SUPFAM" id="SSF51395">
    <property type="entry name" value="FMN-linked oxidoreductases"/>
    <property type="match status" value="1"/>
</dbReference>
<dbReference type="GO" id="GO:0003959">
    <property type="term" value="F:NADPH dehydrogenase activity"/>
    <property type="evidence" value="ECO:0007669"/>
    <property type="project" value="InterPro"/>
</dbReference>
<comment type="caution">
    <text evidence="7">The sequence shown here is derived from an EMBL/GenBank/DDBJ whole genome shotgun (WGS) entry which is preliminary data.</text>
</comment>
<organism evidence="7 8">
    <name type="scientific">Candida maltosa (strain Xu316)</name>
    <name type="common">Yeast</name>
    <dbReference type="NCBI Taxonomy" id="1245528"/>
    <lineage>
        <taxon>Eukaryota</taxon>
        <taxon>Fungi</taxon>
        <taxon>Dikarya</taxon>
        <taxon>Ascomycota</taxon>
        <taxon>Saccharomycotina</taxon>
        <taxon>Pichiomycetes</taxon>
        <taxon>Debaryomycetaceae</taxon>
        <taxon>Candida/Lodderomyces clade</taxon>
        <taxon>Candida</taxon>
    </lineage>
</organism>
<keyword evidence="3" id="KW-0288">FMN</keyword>
<dbReference type="STRING" id="1245528.M3HN05"/>
<dbReference type="PANTHER" id="PTHR43303">
    <property type="entry name" value="NADPH DEHYDROGENASE C23G7.10C-RELATED"/>
    <property type="match status" value="1"/>
</dbReference>
<dbReference type="eggNOG" id="KOG0134">
    <property type="taxonomic scope" value="Eukaryota"/>
</dbReference>
<dbReference type="GO" id="GO:0050661">
    <property type="term" value="F:NADP binding"/>
    <property type="evidence" value="ECO:0007669"/>
    <property type="project" value="InterPro"/>
</dbReference>
<dbReference type="AlphaFoldDB" id="M3HN05"/>
<evidence type="ECO:0000256" key="5">
    <source>
        <dbReference type="ARBA" id="ARBA00023002"/>
    </source>
</evidence>
<gene>
    <name evidence="7" type="ORF">G210_0509</name>
</gene>
<dbReference type="CDD" id="cd02932">
    <property type="entry name" value="OYE_YqiM_FMN"/>
    <property type="match status" value="1"/>
</dbReference>
<evidence type="ECO:0000256" key="1">
    <source>
        <dbReference type="ARBA" id="ARBA00001917"/>
    </source>
</evidence>
<dbReference type="HOGENOM" id="CLU_012153_2_1_1"/>
<dbReference type="Pfam" id="PF00724">
    <property type="entry name" value="Oxidored_FMN"/>
    <property type="match status" value="1"/>
</dbReference>
<proteinExistence type="predicted"/>
<evidence type="ECO:0000313" key="7">
    <source>
        <dbReference type="EMBL" id="EMG48852.1"/>
    </source>
</evidence>
<sequence length="429" mass="47185">MTISYDVKPNDKFEAAPEVSYYTPQQPVAAGTFYPQTSDEVAPKIFQPLKIGNITLQNRIGVSPMCQYSAGNDGIATPYHLIHYGSLVNRGPGITIVESTAVSPEGRLSPEDLGIWTDEQAKKLKDIVDYAHSQKQLIAVQLGHGGRKASGQPMTLHLEQIADESVGGFPKDVVAPSALPFRPNGNLVTPKELTKQEIKRIVNDFGDAAKRAVEISGFDAVEIHGAHGYLVNEFFSPISNKRTDEYGGSFENRTRFYREVVDNIKSKIPADTPIFTRISTAENSPDPNAWTIEDSQKLADIFVELGVALVDVSSGGNDYRQPPRSGVDKSNREPVHVPLARAIKQHVGDKLIVATVGGLESDPELDNKYLESGDFDLVLVGRGFLRSPGLVWEFADKLNVRLHQAVQLGWGFWPKKQQIIDLIERTSQA</sequence>
<dbReference type="OMA" id="WLDSHVE"/>
<keyword evidence="4" id="KW-0521">NADP</keyword>
<feature type="domain" description="NADH:flavin oxidoreductase/NADH oxidase N-terminal" evidence="6">
    <location>
        <begin position="44"/>
        <end position="396"/>
    </location>
</feature>
<comment type="cofactor">
    <cofactor evidence="1">
        <name>FMN</name>
        <dbReference type="ChEBI" id="CHEBI:58210"/>
    </cofactor>
</comment>
<dbReference type="Gene3D" id="3.20.20.70">
    <property type="entry name" value="Aldolase class I"/>
    <property type="match status" value="1"/>
</dbReference>
<keyword evidence="8" id="KW-1185">Reference proteome</keyword>